<evidence type="ECO:0000313" key="5">
    <source>
        <dbReference type="Proteomes" id="UP000199221"/>
    </source>
</evidence>
<keyword evidence="2" id="KW-0472">Membrane</keyword>
<dbReference type="Pfam" id="PF09835">
    <property type="entry name" value="DUF2062"/>
    <property type="match status" value="1"/>
</dbReference>
<feature type="domain" description="DUF2062" evidence="3">
    <location>
        <begin position="22"/>
        <end position="164"/>
    </location>
</feature>
<feature type="compositionally biased region" description="Low complexity" evidence="1">
    <location>
        <begin position="180"/>
        <end position="191"/>
    </location>
</feature>
<feature type="region of interest" description="Disordered" evidence="1">
    <location>
        <begin position="174"/>
        <end position="215"/>
    </location>
</feature>
<name>A0A1H9FEZ9_9PSED</name>
<feature type="transmembrane region" description="Helical" evidence="2">
    <location>
        <begin position="45"/>
        <end position="69"/>
    </location>
</feature>
<keyword evidence="2" id="KW-0812">Transmembrane</keyword>
<organism evidence="4 5">
    <name type="scientific">Pseudomonas soli</name>
    <dbReference type="NCBI Taxonomy" id="1306993"/>
    <lineage>
        <taxon>Bacteria</taxon>
        <taxon>Pseudomonadati</taxon>
        <taxon>Pseudomonadota</taxon>
        <taxon>Gammaproteobacteria</taxon>
        <taxon>Pseudomonadales</taxon>
        <taxon>Pseudomonadaceae</taxon>
        <taxon>Pseudomonas</taxon>
    </lineage>
</organism>
<dbReference type="PANTHER" id="PTHR40547">
    <property type="entry name" value="SLL0298 PROTEIN"/>
    <property type="match status" value="1"/>
</dbReference>
<dbReference type="AlphaFoldDB" id="A0A1H9FEZ9"/>
<protein>
    <recommendedName>
        <fullName evidence="3">DUF2062 domain-containing protein</fullName>
    </recommendedName>
</protein>
<evidence type="ECO:0000259" key="3">
    <source>
        <dbReference type="Pfam" id="PF09835"/>
    </source>
</evidence>
<proteinExistence type="predicted"/>
<gene>
    <name evidence="4" type="ORF">SAMN05216230_102534</name>
</gene>
<evidence type="ECO:0000313" key="4">
    <source>
        <dbReference type="EMBL" id="SEQ36521.1"/>
    </source>
</evidence>
<dbReference type="PANTHER" id="PTHR40547:SF1">
    <property type="entry name" value="SLL0298 PROTEIN"/>
    <property type="match status" value="1"/>
</dbReference>
<dbReference type="RefSeq" id="WP_123902457.1">
    <property type="nucleotide sequence ID" value="NZ_CP009365.1"/>
</dbReference>
<feature type="compositionally biased region" description="Basic and acidic residues" evidence="1">
    <location>
        <begin position="192"/>
        <end position="215"/>
    </location>
</feature>
<dbReference type="EMBL" id="FOEQ01000002">
    <property type="protein sequence ID" value="SEQ36521.1"/>
    <property type="molecule type" value="Genomic_DNA"/>
</dbReference>
<sequence>MPRRLFKRYMPDPTSIREHKSLRFFGKLLHDPNLWHLNRHSVARAMGVGLFAALIPIPMQMLLAAALAIPVRGNLPIAVSLVWLTNPLTMPPVFFVTYMTGAWLLQVPPRTLPESITVDWVTEQLASIWQPFLLGSVVCGVVLGVLAYFTTMGYWRWWVGRQWRRRQCRCAANPNPGSGAHAAAADQQAHAQHVEHRGGHQHEADRRANTDIRHP</sequence>
<evidence type="ECO:0000256" key="1">
    <source>
        <dbReference type="SAM" id="MobiDB-lite"/>
    </source>
</evidence>
<reference evidence="4 5" key="1">
    <citation type="submission" date="2016-10" db="EMBL/GenBank/DDBJ databases">
        <authorList>
            <person name="de Groot N.N."/>
        </authorList>
    </citation>
    <scope>NUCLEOTIDE SEQUENCE [LARGE SCALE GENOMIC DNA]</scope>
    <source>
        <strain evidence="4 5">LMG 27941</strain>
    </source>
</reference>
<keyword evidence="2" id="KW-1133">Transmembrane helix</keyword>
<accession>A0A1H9FEZ9</accession>
<feature type="transmembrane region" description="Helical" evidence="2">
    <location>
        <begin position="132"/>
        <end position="155"/>
    </location>
</feature>
<dbReference type="InterPro" id="IPR018639">
    <property type="entry name" value="DUF2062"/>
</dbReference>
<dbReference type="Proteomes" id="UP000199221">
    <property type="component" value="Unassembled WGS sequence"/>
</dbReference>
<evidence type="ECO:0000256" key="2">
    <source>
        <dbReference type="SAM" id="Phobius"/>
    </source>
</evidence>